<dbReference type="Pfam" id="PF00135">
    <property type="entry name" value="COesterase"/>
    <property type="match status" value="1"/>
</dbReference>
<evidence type="ECO:0000256" key="1">
    <source>
        <dbReference type="ARBA" id="ARBA00005964"/>
    </source>
</evidence>
<sequence>MMRSTHVASVLVLYCAAVSTAYKITKYDPLVKTKSGLVRGYRQDVFGLSIDAFLGVPFAEPPVGALRFKPPVPAKPWFREFRALFLPPSCIQPSVYFNKVINITGEERSEDCLYLNVWAPSPNSTGVTEGPKAVMLFFHGGAFFFGSSNWYFYDGSNLAALGDVVVVTANYRLGPFGFMNAGTANSPGNQGLYDQNLAMRWVRDNIRYFGGDEEQVTLFGQSAGAISIGYHLASPLSKGLFKRVIMQSGSPYWTVGNSVLDDTDRFTRAAVKLNCAKRGMEVTVNFESVLKCLQEKNATEILSALETRSGRVQLTYHPGHGDELVPEEISKAIRKGFANDADLLIGSVKDEGSVFIEYYLSTVMDFMNIHNIQKGSLEVYFMLLFRFLHQPKVQEIRDFYLENTSNDPKSFLGRASTAMGDFAFLCPLMYFAEDYAKRNNSVHFYEFAHRPSYSWNAEWAGVAHFEEIPFVFGYTLNNDMFNITQEERDFTLFVMYTWTHFAKTGEVPEVNGKTWPEFKASDPSYAELNVPKSHIKSPLSEERCEFWRSRILNLRMAP</sequence>
<keyword evidence="9" id="KW-0732">Signal</keyword>
<feature type="chain" id="PRO_5010753500" description="Carboxylic ester hydrolase" evidence="9">
    <location>
        <begin position="22"/>
        <end position="558"/>
    </location>
</feature>
<name>B7QEQ1_IXOSC</name>
<dbReference type="FunFam" id="3.40.50.1820:FF:000029">
    <property type="entry name" value="Acetylcholinesterase"/>
    <property type="match status" value="1"/>
</dbReference>
<dbReference type="GO" id="GO:0005886">
    <property type="term" value="C:plasma membrane"/>
    <property type="evidence" value="ECO:0000318"/>
    <property type="project" value="GO_Central"/>
</dbReference>
<feature type="active site" description="Charge relay system" evidence="8">
    <location>
        <position position="464"/>
    </location>
</feature>
<feature type="active site" description="Charge relay system" evidence="8">
    <location>
        <position position="351"/>
    </location>
</feature>
<dbReference type="InParanoid" id="B7QEQ1"/>
<dbReference type="GO" id="GO:0019695">
    <property type="term" value="P:choline metabolic process"/>
    <property type="evidence" value="ECO:0000318"/>
    <property type="project" value="GO_Central"/>
</dbReference>
<protein>
    <recommendedName>
        <fullName evidence="9">Carboxylic ester hydrolase</fullName>
        <ecNumber evidence="9">3.1.1.-</ecNumber>
    </recommendedName>
</protein>
<evidence type="ECO:0000256" key="8">
    <source>
        <dbReference type="PIRSR" id="PIRSR600997-1"/>
    </source>
</evidence>
<evidence type="ECO:0000256" key="5">
    <source>
        <dbReference type="ARBA" id="ARBA00023157"/>
    </source>
</evidence>
<comment type="catalytic activity">
    <reaction evidence="7">
        <text>acetylcholine + H2O = choline + acetate + H(+)</text>
        <dbReference type="Rhea" id="RHEA:17561"/>
        <dbReference type="ChEBI" id="CHEBI:15354"/>
        <dbReference type="ChEBI" id="CHEBI:15355"/>
        <dbReference type="ChEBI" id="CHEBI:15377"/>
        <dbReference type="ChEBI" id="CHEBI:15378"/>
        <dbReference type="ChEBI" id="CHEBI:30089"/>
        <dbReference type="EC" id="3.1.1.7"/>
    </reaction>
</comment>
<evidence type="ECO:0000256" key="4">
    <source>
        <dbReference type="ARBA" id="ARBA00022867"/>
    </source>
</evidence>
<dbReference type="PRINTS" id="PR00878">
    <property type="entry name" value="CHOLNESTRASE"/>
</dbReference>
<dbReference type="AlphaFoldDB" id="B7QEQ1"/>
<keyword evidence="6" id="KW-0325">Glycoprotein</keyword>
<dbReference type="PaxDb" id="6945-B7QEQ1"/>
<dbReference type="Proteomes" id="UP000001555">
    <property type="component" value="Unassembled WGS sequence"/>
</dbReference>
<keyword evidence="3 9" id="KW-0378">Hydrolase</keyword>
<keyword evidence="4" id="KW-0531">Neurotransmitter degradation</keyword>
<dbReference type="GO" id="GO:0005615">
    <property type="term" value="C:extracellular space"/>
    <property type="evidence" value="ECO:0000318"/>
    <property type="project" value="GO_Central"/>
</dbReference>
<dbReference type="VEuPathDB" id="VectorBase:ISCI022246"/>
<dbReference type="VEuPathDB" id="VectorBase:ISCP_026007"/>
<dbReference type="InterPro" id="IPR019819">
    <property type="entry name" value="Carboxylesterase_B_CS"/>
</dbReference>
<organism>
    <name type="scientific">Ixodes scapularis</name>
    <name type="common">Black-legged tick</name>
    <name type="synonym">Deer tick</name>
    <dbReference type="NCBI Taxonomy" id="6945"/>
    <lineage>
        <taxon>Eukaryota</taxon>
        <taxon>Metazoa</taxon>
        <taxon>Ecdysozoa</taxon>
        <taxon>Arthropoda</taxon>
        <taxon>Chelicerata</taxon>
        <taxon>Arachnida</taxon>
        <taxon>Acari</taxon>
        <taxon>Parasitiformes</taxon>
        <taxon>Ixodida</taxon>
        <taxon>Ixodoidea</taxon>
        <taxon>Ixodidae</taxon>
        <taxon>Ixodinae</taxon>
        <taxon>Ixodes</taxon>
    </lineage>
</organism>
<dbReference type="InterPro" id="IPR029058">
    <property type="entry name" value="AB_hydrolase_fold"/>
</dbReference>
<dbReference type="InterPro" id="IPR050654">
    <property type="entry name" value="AChE-related_enzymes"/>
</dbReference>
<reference evidence="12" key="2">
    <citation type="submission" date="2020-05" db="UniProtKB">
        <authorList>
            <consortium name="EnsemblMetazoa"/>
        </authorList>
    </citation>
    <scope>IDENTIFICATION</scope>
    <source>
        <strain evidence="12">wikel</strain>
    </source>
</reference>
<comment type="similarity">
    <text evidence="1 9">Belongs to the type-B carboxylesterase/lipase family.</text>
</comment>
<evidence type="ECO:0000259" key="10">
    <source>
        <dbReference type="Pfam" id="PF00135"/>
    </source>
</evidence>
<feature type="active site" description="Acyl-ester intermediate" evidence="8">
    <location>
        <position position="222"/>
    </location>
</feature>
<dbReference type="VEuPathDB" id="VectorBase:ISCW022246"/>
<evidence type="ECO:0000313" key="13">
    <source>
        <dbReference type="Proteomes" id="UP000001555"/>
    </source>
</evidence>
<evidence type="ECO:0000313" key="11">
    <source>
        <dbReference type="EMBL" id="EEC17323.1"/>
    </source>
</evidence>
<dbReference type="PANTHER" id="PTHR43918:SF4">
    <property type="entry name" value="CARBOXYLIC ESTER HYDROLASE"/>
    <property type="match status" value="1"/>
</dbReference>
<dbReference type="EMBL" id="DS921995">
    <property type="protein sequence ID" value="EEC17323.1"/>
    <property type="molecule type" value="Genomic_DNA"/>
</dbReference>
<feature type="signal peptide" evidence="9">
    <location>
        <begin position="1"/>
        <end position="21"/>
    </location>
</feature>
<dbReference type="HOGENOM" id="CLU_006586_13_0_1"/>
<dbReference type="OrthoDB" id="408631at2759"/>
<dbReference type="EnsemblMetazoa" id="ISCW022246-RA">
    <property type="protein sequence ID" value="ISCW022246-PA"/>
    <property type="gene ID" value="ISCW022246"/>
</dbReference>
<keyword evidence="2" id="KW-0719">Serine esterase</keyword>
<dbReference type="SUPFAM" id="SSF53474">
    <property type="entry name" value="alpha/beta-Hydrolases"/>
    <property type="match status" value="1"/>
</dbReference>
<dbReference type="InterPro" id="IPR002018">
    <property type="entry name" value="CarbesteraseB"/>
</dbReference>
<proteinExistence type="inferred from homology"/>
<dbReference type="PROSITE" id="PS00122">
    <property type="entry name" value="CARBOXYLESTERASE_B_1"/>
    <property type="match status" value="1"/>
</dbReference>
<feature type="domain" description="Carboxylesterase type B" evidence="10">
    <location>
        <begin position="28"/>
        <end position="547"/>
    </location>
</feature>
<evidence type="ECO:0000256" key="6">
    <source>
        <dbReference type="ARBA" id="ARBA00023180"/>
    </source>
</evidence>
<accession>B7QEQ1</accession>
<evidence type="ECO:0000313" key="12">
    <source>
        <dbReference type="EnsemblMetazoa" id="ISCW022246-PA"/>
    </source>
</evidence>
<dbReference type="GO" id="GO:0003990">
    <property type="term" value="F:acetylcholinesterase activity"/>
    <property type="evidence" value="ECO:0000318"/>
    <property type="project" value="GO_Central"/>
</dbReference>
<reference evidence="11 13" key="1">
    <citation type="submission" date="2008-03" db="EMBL/GenBank/DDBJ databases">
        <title>Annotation of Ixodes scapularis.</title>
        <authorList>
            <consortium name="Ixodes scapularis Genome Project Consortium"/>
            <person name="Caler E."/>
            <person name="Hannick L.I."/>
            <person name="Bidwell S."/>
            <person name="Joardar V."/>
            <person name="Thiagarajan M."/>
            <person name="Amedeo P."/>
            <person name="Galinsky K.J."/>
            <person name="Schobel S."/>
            <person name="Inman J."/>
            <person name="Hostetler J."/>
            <person name="Miller J."/>
            <person name="Hammond M."/>
            <person name="Megy K."/>
            <person name="Lawson D."/>
            <person name="Kodira C."/>
            <person name="Sutton G."/>
            <person name="Meyer J."/>
            <person name="Hill C.A."/>
            <person name="Birren B."/>
            <person name="Nene V."/>
            <person name="Collins F."/>
            <person name="Alarcon-Chaidez F."/>
            <person name="Wikel S."/>
            <person name="Strausberg R."/>
        </authorList>
    </citation>
    <scope>NUCLEOTIDE SEQUENCE [LARGE SCALE GENOMIC DNA]</scope>
    <source>
        <strain evidence="13">Wikel</strain>
        <strain evidence="11">Wikel colony</strain>
    </source>
</reference>
<evidence type="ECO:0000256" key="2">
    <source>
        <dbReference type="ARBA" id="ARBA00022487"/>
    </source>
</evidence>
<dbReference type="EC" id="3.1.1.-" evidence="9"/>
<dbReference type="PANTHER" id="PTHR43918">
    <property type="entry name" value="ACETYLCHOLINESTERASE"/>
    <property type="match status" value="1"/>
</dbReference>
<keyword evidence="13" id="KW-1185">Reference proteome</keyword>
<dbReference type="GO" id="GO:0006581">
    <property type="term" value="P:acetylcholine catabolic process"/>
    <property type="evidence" value="ECO:0000318"/>
    <property type="project" value="GO_Central"/>
</dbReference>
<gene>
    <name evidence="11" type="ORF">IscW_ISCW022246</name>
</gene>
<dbReference type="ESTHER" id="ixosc-b7qeq1">
    <property type="family name" value="Cholinesterase-like"/>
</dbReference>
<evidence type="ECO:0000256" key="9">
    <source>
        <dbReference type="RuleBase" id="RU361235"/>
    </source>
</evidence>
<dbReference type="EMBL" id="ABJB011093367">
    <property type="status" value="NOT_ANNOTATED_CDS"/>
    <property type="molecule type" value="Genomic_DNA"/>
</dbReference>
<dbReference type="InterPro" id="IPR019826">
    <property type="entry name" value="Carboxylesterase_B_AS"/>
</dbReference>
<dbReference type="PROSITE" id="PS00941">
    <property type="entry name" value="CARBOXYLESTERASE_B_2"/>
    <property type="match status" value="1"/>
</dbReference>
<evidence type="ECO:0000256" key="7">
    <source>
        <dbReference type="ARBA" id="ARBA00048484"/>
    </source>
</evidence>
<keyword evidence="5" id="KW-1015">Disulfide bond</keyword>
<evidence type="ECO:0000256" key="3">
    <source>
        <dbReference type="ARBA" id="ARBA00022801"/>
    </source>
</evidence>
<dbReference type="Gene3D" id="3.40.50.1820">
    <property type="entry name" value="alpha/beta hydrolase"/>
    <property type="match status" value="1"/>
</dbReference>
<dbReference type="InterPro" id="IPR000997">
    <property type="entry name" value="Cholinesterase"/>
</dbReference>